<dbReference type="InterPro" id="IPR024788">
    <property type="entry name" value="Malectin-like_Carb-bd_dom"/>
</dbReference>
<evidence type="ECO:0000256" key="4">
    <source>
        <dbReference type="ARBA" id="ARBA00022692"/>
    </source>
</evidence>
<evidence type="ECO:0000256" key="12">
    <source>
        <dbReference type="SAM" id="MobiDB-lite"/>
    </source>
</evidence>
<dbReference type="GO" id="GO:0016020">
    <property type="term" value="C:membrane"/>
    <property type="evidence" value="ECO:0007669"/>
    <property type="project" value="UniProtKB-SubCell"/>
</dbReference>
<dbReference type="GO" id="GO:0004714">
    <property type="term" value="F:transmembrane receptor protein tyrosine kinase activity"/>
    <property type="evidence" value="ECO:0007669"/>
    <property type="project" value="InterPro"/>
</dbReference>
<organism evidence="15 16">
    <name type="scientific">Ficus carica</name>
    <name type="common">Common fig</name>
    <dbReference type="NCBI Taxonomy" id="3494"/>
    <lineage>
        <taxon>Eukaryota</taxon>
        <taxon>Viridiplantae</taxon>
        <taxon>Streptophyta</taxon>
        <taxon>Embryophyta</taxon>
        <taxon>Tracheophyta</taxon>
        <taxon>Spermatophyta</taxon>
        <taxon>Magnoliopsida</taxon>
        <taxon>eudicotyledons</taxon>
        <taxon>Gunneridae</taxon>
        <taxon>Pentapetalae</taxon>
        <taxon>rosids</taxon>
        <taxon>fabids</taxon>
        <taxon>Rosales</taxon>
        <taxon>Moraceae</taxon>
        <taxon>Ficeae</taxon>
        <taxon>Ficus</taxon>
    </lineage>
</organism>
<dbReference type="GO" id="GO:0004674">
    <property type="term" value="F:protein serine/threonine kinase activity"/>
    <property type="evidence" value="ECO:0007669"/>
    <property type="project" value="UniProtKB-KW"/>
</dbReference>
<dbReference type="PANTHER" id="PTHR34590">
    <property type="entry name" value="OS03G0124300 PROTEIN-RELATED"/>
    <property type="match status" value="1"/>
</dbReference>
<evidence type="ECO:0000256" key="7">
    <source>
        <dbReference type="ARBA" id="ARBA00022777"/>
    </source>
</evidence>
<evidence type="ECO:0000259" key="14">
    <source>
        <dbReference type="Pfam" id="PF12819"/>
    </source>
</evidence>
<accession>A0AA87Z4D8</accession>
<evidence type="ECO:0000256" key="5">
    <source>
        <dbReference type="ARBA" id="ARBA00022729"/>
    </source>
</evidence>
<keyword evidence="11" id="KW-0325">Glycoprotein</keyword>
<evidence type="ECO:0000256" key="2">
    <source>
        <dbReference type="ARBA" id="ARBA00022527"/>
    </source>
</evidence>
<evidence type="ECO:0000313" key="16">
    <source>
        <dbReference type="Proteomes" id="UP001187192"/>
    </source>
</evidence>
<sequence length="630" mass="70379">MRSIMKNSSNKCLSFQKHLVVILQAFKLFVISAIFTDAIIKAAQSVPFIPQDAITIDCGSSRNNTAFDLRSWSGDVNSSFFPIQGRNEASFASAVVWSYTLEEDPVPYGTARLSHSEFTYTIPVSTPGPKFIRFHFYSDVYQYFDPSKAVFSVKVGRFTLLSNFSVFLSAHARGRKGIVKEFYVPIEKSIVNITFTPESSVSEAFVLINGIEVVSTPADLYFRDYNDGKHGHVLVGQDSFYYLENDTSLETMYRINIGGKEVTPAEDTGIFRRWERDNIYLTIPGQSLVAANFISPHKFTAIPDYIAPVSVYETARTMGNDKQMNKKYNLTWEFPVDSGFYYMLRLHFCEILAEINNTGDRCFLIFISNETAEQEADVIYWSGGKYVPYFRDYVIAMFGQNGENILNLSLALEANPDDSLTMYSDAILNGAEIFKLNNSGGSLAGPDSDLSPQVPQPTEQHVMQKHGRTTITVTFSGKDFGVLFLFIICLLILRACCKVRKMKNLSGSSEETICRDLFHSRTPVSKQSAGVSSLPSDLCRNFSLAEIPAATNNFEDNSIGVGGFGHEYKGKINGGVTMVAVKRLKPRSSQGVQRVQDRDQMNLATSYADCREEANEPSRVGPFLSSREKT</sequence>
<evidence type="ECO:0000256" key="8">
    <source>
        <dbReference type="ARBA" id="ARBA00022840"/>
    </source>
</evidence>
<dbReference type="GO" id="GO:0005524">
    <property type="term" value="F:ATP binding"/>
    <property type="evidence" value="ECO:0007669"/>
    <property type="project" value="UniProtKB-KW"/>
</dbReference>
<dbReference type="Pfam" id="PF12819">
    <property type="entry name" value="Malectin_like"/>
    <property type="match status" value="1"/>
</dbReference>
<proteinExistence type="predicted"/>
<keyword evidence="3" id="KW-0808">Transferase</keyword>
<dbReference type="InterPro" id="IPR045272">
    <property type="entry name" value="ANXUR1/2-like"/>
</dbReference>
<keyword evidence="7" id="KW-0418">Kinase</keyword>
<dbReference type="Gene3D" id="3.30.200.20">
    <property type="entry name" value="Phosphorylase Kinase, domain 1"/>
    <property type="match status" value="1"/>
</dbReference>
<dbReference type="AlphaFoldDB" id="A0AA87Z4D8"/>
<dbReference type="FunFam" id="2.60.120.430:FF:000003">
    <property type="entry name" value="FERONIA receptor-like kinase"/>
    <property type="match status" value="1"/>
</dbReference>
<keyword evidence="4 13" id="KW-0812">Transmembrane</keyword>
<feature type="domain" description="Malectin-like" evidence="14">
    <location>
        <begin position="56"/>
        <end position="435"/>
    </location>
</feature>
<dbReference type="Proteomes" id="UP001187192">
    <property type="component" value="Unassembled WGS sequence"/>
</dbReference>
<keyword evidence="9 13" id="KW-1133">Transmembrane helix</keyword>
<evidence type="ECO:0000256" key="3">
    <source>
        <dbReference type="ARBA" id="ARBA00022679"/>
    </source>
</evidence>
<feature type="transmembrane region" description="Helical" evidence="13">
    <location>
        <begin position="480"/>
        <end position="497"/>
    </location>
</feature>
<evidence type="ECO:0000256" key="6">
    <source>
        <dbReference type="ARBA" id="ARBA00022741"/>
    </source>
</evidence>
<evidence type="ECO:0000256" key="9">
    <source>
        <dbReference type="ARBA" id="ARBA00022989"/>
    </source>
</evidence>
<evidence type="ECO:0000313" key="15">
    <source>
        <dbReference type="EMBL" id="GMN25085.1"/>
    </source>
</evidence>
<keyword evidence="10 13" id="KW-0472">Membrane</keyword>
<protein>
    <recommendedName>
        <fullName evidence="14">Malectin-like domain-containing protein</fullName>
    </recommendedName>
</protein>
<dbReference type="Gene3D" id="2.60.120.430">
    <property type="entry name" value="Galactose-binding lectin"/>
    <property type="match status" value="2"/>
</dbReference>
<keyword evidence="6" id="KW-0547">Nucleotide-binding</keyword>
<keyword evidence="8" id="KW-0067">ATP-binding</keyword>
<evidence type="ECO:0000256" key="10">
    <source>
        <dbReference type="ARBA" id="ARBA00023136"/>
    </source>
</evidence>
<reference evidence="15" key="1">
    <citation type="submission" date="2023-07" db="EMBL/GenBank/DDBJ databases">
        <title>draft genome sequence of fig (Ficus carica).</title>
        <authorList>
            <person name="Takahashi T."/>
            <person name="Nishimura K."/>
        </authorList>
    </citation>
    <scope>NUCLEOTIDE SEQUENCE</scope>
</reference>
<gene>
    <name evidence="15" type="ORF">TIFTF001_045911</name>
</gene>
<feature type="region of interest" description="Disordered" evidence="12">
    <location>
        <begin position="609"/>
        <end position="630"/>
    </location>
</feature>
<keyword evidence="2" id="KW-0723">Serine/threonine-protein kinase</keyword>
<dbReference type="FunFam" id="2.60.120.430:FF:000007">
    <property type="entry name" value="FERONIA receptor-like kinase"/>
    <property type="match status" value="1"/>
</dbReference>
<dbReference type="EMBL" id="BTGU01004303">
    <property type="protein sequence ID" value="GMN25085.1"/>
    <property type="molecule type" value="Genomic_DNA"/>
</dbReference>
<dbReference type="PANTHER" id="PTHR34590:SF15">
    <property type="entry name" value="PROTEIN KINASE DOMAIN-CONTAINING PROTEIN"/>
    <property type="match status" value="1"/>
</dbReference>
<comment type="caution">
    <text evidence="15">The sequence shown here is derived from an EMBL/GenBank/DDBJ whole genome shotgun (WGS) entry which is preliminary data.</text>
</comment>
<evidence type="ECO:0000256" key="1">
    <source>
        <dbReference type="ARBA" id="ARBA00004479"/>
    </source>
</evidence>
<keyword evidence="5" id="KW-0732">Signal</keyword>
<evidence type="ECO:0000256" key="13">
    <source>
        <dbReference type="SAM" id="Phobius"/>
    </source>
</evidence>
<keyword evidence="16" id="KW-1185">Reference proteome</keyword>
<evidence type="ECO:0000256" key="11">
    <source>
        <dbReference type="ARBA" id="ARBA00023180"/>
    </source>
</evidence>
<name>A0AA87Z4D8_FICCA</name>
<comment type="subcellular location">
    <subcellularLocation>
        <location evidence="1">Membrane</location>
        <topology evidence="1">Single-pass type I membrane protein</topology>
    </subcellularLocation>
</comment>